<dbReference type="FunFam" id="1.10.287.950:FF:000001">
    <property type="entry name" value="Methyl-accepting chemotaxis sensory transducer"/>
    <property type="match status" value="1"/>
</dbReference>
<dbReference type="InterPro" id="IPR004089">
    <property type="entry name" value="MCPsignal_dom"/>
</dbReference>
<reference evidence="12" key="1">
    <citation type="submission" date="2017-02" db="EMBL/GenBank/DDBJ databases">
        <title>Draft Genome Sequence of the Salt Water Bacterium Oceanospirillum linum ATCC 11336.</title>
        <authorList>
            <person name="Trachtenberg A.M."/>
            <person name="Carney J.G."/>
            <person name="Linnane J.D."/>
            <person name="Rheaume B.A."/>
            <person name="Pitts N.L."/>
            <person name="Mykles D.L."/>
            <person name="Maclea K.S."/>
        </authorList>
    </citation>
    <scope>NUCLEOTIDE SEQUENCE [LARGE SCALE GENOMIC DNA]</scope>
    <source>
        <strain evidence="12">ATCC 11336</strain>
    </source>
</reference>
<name>A0A1T1H909_OCELI</name>
<sequence>MRNLGLFGKMVIPIITLIAVIVLILVLFIPKQMSETIIAGVTESSRSTADQFKTLRKYYTENVANKAMASKDLTLDSNYKGHSDRIPPPENMLNDLSDLMRNTGLTLKLYSHHSLPGRTSHQLNRFEQETWEKLRQDPDATIVERIEENGRTLIRVSVSDHLAGDVHGVLEITTDITDSLAAGFQSSLKTTGFMVSLLLVVLMAFWLVYRNVIQSRVDHINEAMDEIARGDGDLTARLDESGNDEITELSCAFNRFTSRIREMVQQVADTSHSLDSTSETMNQIANENDHRLNRQTQETNRAATAINEMVATVADVAKNTAEAALAAQTASQVTEDGYKVVDGTRHDIRGLSDNINNAMSAIRKLEAQSENITGMINVIQAIAEQTNLLALNAAIEAARAGEQGRGFAVVADEVRNLAGRTREATEEIQQIISALQEDTGNAADLMQKSCEQAEQTVQQAEAANDALSAISDTVDQITTMNDQIANSSEKQSAVAHEIESSIIAINTMSDESTHTSEQTTENSVRLTQLAQQLNALVARFRY</sequence>
<comment type="caution">
    <text evidence="12">The sequence shown here is derived from an EMBL/GenBank/DDBJ whole genome shotgun (WGS) entry which is preliminary data.</text>
</comment>
<dbReference type="PANTHER" id="PTHR32089">
    <property type="entry name" value="METHYL-ACCEPTING CHEMOTAXIS PROTEIN MCPB"/>
    <property type="match status" value="1"/>
</dbReference>
<keyword evidence="5 7" id="KW-0807">Transducer</keyword>
<comment type="subcellular location">
    <subcellularLocation>
        <location evidence="1">Membrane</location>
        <topology evidence="1">Multi-pass membrane protein</topology>
    </subcellularLocation>
</comment>
<evidence type="ECO:0000256" key="4">
    <source>
        <dbReference type="ARBA" id="ARBA00023136"/>
    </source>
</evidence>
<evidence type="ECO:0000256" key="7">
    <source>
        <dbReference type="PROSITE-ProRule" id="PRU00284"/>
    </source>
</evidence>
<dbReference type="Proteomes" id="UP000190064">
    <property type="component" value="Unassembled WGS sequence"/>
</dbReference>
<evidence type="ECO:0000256" key="1">
    <source>
        <dbReference type="ARBA" id="ARBA00004141"/>
    </source>
</evidence>
<gene>
    <name evidence="12" type="ORF">BTA35_0214155</name>
</gene>
<evidence type="ECO:0000256" key="8">
    <source>
        <dbReference type="SAM" id="Coils"/>
    </source>
</evidence>
<dbReference type="GO" id="GO:0007165">
    <property type="term" value="P:signal transduction"/>
    <property type="evidence" value="ECO:0007669"/>
    <property type="project" value="UniProtKB-KW"/>
</dbReference>
<dbReference type="CDD" id="cd06225">
    <property type="entry name" value="HAMP"/>
    <property type="match status" value="1"/>
</dbReference>
<dbReference type="PROSITE" id="PS50111">
    <property type="entry name" value="CHEMOTAXIS_TRANSDUC_2"/>
    <property type="match status" value="1"/>
</dbReference>
<dbReference type="PROSITE" id="PS50885">
    <property type="entry name" value="HAMP"/>
    <property type="match status" value="1"/>
</dbReference>
<evidence type="ECO:0008006" key="14">
    <source>
        <dbReference type="Google" id="ProtNLM"/>
    </source>
</evidence>
<evidence type="ECO:0000313" key="13">
    <source>
        <dbReference type="Proteomes" id="UP000190064"/>
    </source>
</evidence>
<evidence type="ECO:0000256" key="2">
    <source>
        <dbReference type="ARBA" id="ARBA00022692"/>
    </source>
</evidence>
<evidence type="ECO:0000259" key="10">
    <source>
        <dbReference type="PROSITE" id="PS50111"/>
    </source>
</evidence>
<dbReference type="GO" id="GO:0006935">
    <property type="term" value="P:chemotaxis"/>
    <property type="evidence" value="ECO:0007669"/>
    <property type="project" value="InterPro"/>
</dbReference>
<feature type="coiled-coil region" evidence="8">
    <location>
        <begin position="443"/>
        <end position="470"/>
    </location>
</feature>
<evidence type="ECO:0000256" key="6">
    <source>
        <dbReference type="ARBA" id="ARBA00029447"/>
    </source>
</evidence>
<dbReference type="AlphaFoldDB" id="A0A1T1H909"/>
<protein>
    <recommendedName>
        <fullName evidence="14">Methyl-accepting chemotaxis protein</fullName>
    </recommendedName>
</protein>
<feature type="transmembrane region" description="Helical" evidence="9">
    <location>
        <begin position="6"/>
        <end position="29"/>
    </location>
</feature>
<keyword evidence="2 9" id="KW-0812">Transmembrane</keyword>
<proteinExistence type="inferred from homology"/>
<dbReference type="GO" id="GO:0016020">
    <property type="term" value="C:membrane"/>
    <property type="evidence" value="ECO:0007669"/>
    <property type="project" value="UniProtKB-SubCell"/>
</dbReference>
<evidence type="ECO:0000256" key="3">
    <source>
        <dbReference type="ARBA" id="ARBA00022989"/>
    </source>
</evidence>
<dbReference type="EMBL" id="MTSD02000007">
    <property type="protein sequence ID" value="OOV86349.1"/>
    <property type="molecule type" value="Genomic_DNA"/>
</dbReference>
<dbReference type="RefSeq" id="WP_160055313.1">
    <property type="nucleotide sequence ID" value="NZ_FXTS01000008.1"/>
</dbReference>
<keyword evidence="8" id="KW-0175">Coiled coil</keyword>
<dbReference type="SMART" id="SM00304">
    <property type="entry name" value="HAMP"/>
    <property type="match status" value="2"/>
</dbReference>
<evidence type="ECO:0000259" key="11">
    <source>
        <dbReference type="PROSITE" id="PS50885"/>
    </source>
</evidence>
<dbReference type="Pfam" id="PF00015">
    <property type="entry name" value="MCPsignal"/>
    <property type="match status" value="1"/>
</dbReference>
<dbReference type="SUPFAM" id="SSF58104">
    <property type="entry name" value="Methyl-accepting chemotaxis protein (MCP) signaling domain"/>
    <property type="match status" value="1"/>
</dbReference>
<dbReference type="Pfam" id="PF00672">
    <property type="entry name" value="HAMP"/>
    <property type="match status" value="1"/>
</dbReference>
<dbReference type="InterPro" id="IPR003660">
    <property type="entry name" value="HAMP_dom"/>
</dbReference>
<feature type="domain" description="HAMP" evidence="11">
    <location>
        <begin position="211"/>
        <end position="265"/>
    </location>
</feature>
<dbReference type="CDD" id="cd11386">
    <property type="entry name" value="MCP_signal"/>
    <property type="match status" value="1"/>
</dbReference>
<dbReference type="PRINTS" id="PR00260">
    <property type="entry name" value="CHEMTRNSDUCR"/>
</dbReference>
<feature type="transmembrane region" description="Helical" evidence="9">
    <location>
        <begin position="191"/>
        <end position="209"/>
    </location>
</feature>
<keyword evidence="3 9" id="KW-1133">Transmembrane helix</keyword>
<dbReference type="Gene3D" id="1.10.287.950">
    <property type="entry name" value="Methyl-accepting chemotaxis protein"/>
    <property type="match status" value="1"/>
</dbReference>
<organism evidence="12 13">
    <name type="scientific">Oceanospirillum linum</name>
    <dbReference type="NCBI Taxonomy" id="966"/>
    <lineage>
        <taxon>Bacteria</taxon>
        <taxon>Pseudomonadati</taxon>
        <taxon>Pseudomonadota</taxon>
        <taxon>Gammaproteobacteria</taxon>
        <taxon>Oceanospirillales</taxon>
        <taxon>Oceanospirillaceae</taxon>
        <taxon>Oceanospirillum</taxon>
    </lineage>
</organism>
<accession>A0A1T1H909</accession>
<dbReference type="GO" id="GO:0004888">
    <property type="term" value="F:transmembrane signaling receptor activity"/>
    <property type="evidence" value="ECO:0007669"/>
    <property type="project" value="InterPro"/>
</dbReference>
<feature type="domain" description="Methyl-accepting transducer" evidence="10">
    <location>
        <begin position="270"/>
        <end position="506"/>
    </location>
</feature>
<dbReference type="InterPro" id="IPR004090">
    <property type="entry name" value="Chemotax_Me-accpt_rcpt"/>
</dbReference>
<evidence type="ECO:0000313" key="12">
    <source>
        <dbReference type="EMBL" id="OOV86349.1"/>
    </source>
</evidence>
<evidence type="ECO:0000256" key="9">
    <source>
        <dbReference type="SAM" id="Phobius"/>
    </source>
</evidence>
<dbReference type="STRING" id="966.BTA35_0214155"/>
<keyword evidence="4 9" id="KW-0472">Membrane</keyword>
<dbReference type="PANTHER" id="PTHR32089:SF119">
    <property type="entry name" value="METHYL-ACCEPTING CHEMOTAXIS PROTEIN CTPL"/>
    <property type="match status" value="1"/>
</dbReference>
<keyword evidence="13" id="KW-1185">Reference proteome</keyword>
<evidence type="ECO:0000256" key="5">
    <source>
        <dbReference type="ARBA" id="ARBA00023224"/>
    </source>
</evidence>
<comment type="similarity">
    <text evidence="6">Belongs to the methyl-accepting chemotaxis (MCP) protein family.</text>
</comment>
<dbReference type="SMART" id="SM00283">
    <property type="entry name" value="MA"/>
    <property type="match status" value="1"/>
</dbReference>